<reference evidence="1" key="1">
    <citation type="submission" date="2023-06" db="EMBL/GenBank/DDBJ databases">
        <title>Draft Genome Sequences of Representative Paenibacillus Polymyxa, Bacillus cereus, Fictibacillus sp., and Brevibacillus agri Strains Isolated from Amazonian Dark Earth.</title>
        <authorList>
            <person name="Pellegrinetti T.A."/>
            <person name="Cunha I.C.M."/>
            <person name="Chaves M.G."/>
            <person name="Freitas A.S."/>
            <person name="Silva A.V.R."/>
            <person name="Tsai S.M."/>
            <person name="Mendes L.W."/>
        </authorList>
    </citation>
    <scope>NUCLEOTIDE SEQUENCE</scope>
    <source>
        <strain evidence="1">CENA-BCM004</strain>
    </source>
</reference>
<name>A0ABT8E6Y8_9BACL</name>
<proteinExistence type="predicted"/>
<dbReference type="Pfam" id="PF19785">
    <property type="entry name" value="UPF0738"/>
    <property type="match status" value="1"/>
</dbReference>
<dbReference type="RefSeq" id="WP_290399786.1">
    <property type="nucleotide sequence ID" value="NZ_JAUHLN010000002.1"/>
</dbReference>
<keyword evidence="2" id="KW-1185">Reference proteome</keyword>
<protein>
    <submittedName>
        <fullName evidence="1">Uncharacterized protein</fullName>
    </submittedName>
</protein>
<dbReference type="Proteomes" id="UP001168694">
    <property type="component" value="Unassembled WGS sequence"/>
</dbReference>
<organism evidence="1 2">
    <name type="scientific">Fictibacillus terranigra</name>
    <dbReference type="NCBI Taxonomy" id="3058424"/>
    <lineage>
        <taxon>Bacteria</taxon>
        <taxon>Bacillati</taxon>
        <taxon>Bacillota</taxon>
        <taxon>Bacilli</taxon>
        <taxon>Bacillales</taxon>
        <taxon>Fictibacillaceae</taxon>
        <taxon>Fictibacillus</taxon>
    </lineage>
</organism>
<dbReference type="EMBL" id="JAUHLN010000002">
    <property type="protein sequence ID" value="MDN4073679.1"/>
    <property type="molecule type" value="Genomic_DNA"/>
</dbReference>
<gene>
    <name evidence="1" type="ORF">QYF49_11770</name>
</gene>
<dbReference type="InterPro" id="IPR020908">
    <property type="entry name" value="UPF0738"/>
</dbReference>
<comment type="caution">
    <text evidence="1">The sequence shown here is derived from an EMBL/GenBank/DDBJ whole genome shotgun (WGS) entry which is preliminary data.</text>
</comment>
<sequence>MAIRHNVSQAVTGEQLTLSIEEGQGFSEWKDGSRMLVDSDQLSFIYVMETEDDLVYIGLPEPLWGQLNEALVNELPVVLKKAEEDTFFELSSLHAELSYLLENIKDNSNYGDDMLKAVDRSFTVNSK</sequence>
<evidence type="ECO:0000313" key="2">
    <source>
        <dbReference type="Proteomes" id="UP001168694"/>
    </source>
</evidence>
<evidence type="ECO:0000313" key="1">
    <source>
        <dbReference type="EMBL" id="MDN4073679.1"/>
    </source>
</evidence>
<accession>A0ABT8E6Y8</accession>